<name>A0A0G0BR68_9BACT</name>
<dbReference type="NCBIfam" id="NF041524">
    <property type="entry name" value="Gltr_6"/>
    <property type="match status" value="1"/>
</dbReference>
<keyword evidence="4" id="KW-0808">Transferase</keyword>
<accession>A0A0G0BR68</accession>
<dbReference type="InterPro" id="IPR029044">
    <property type="entry name" value="Nucleotide-diphossugar_trans"/>
</dbReference>
<protein>
    <submittedName>
        <fullName evidence="5">Uncharacterized protein</fullName>
    </submittedName>
</protein>
<dbReference type="Gene3D" id="3.90.550.10">
    <property type="entry name" value="Spore Coat Polysaccharide Biosynthesis Protein SpsA, Chain A"/>
    <property type="match status" value="2"/>
</dbReference>
<evidence type="ECO:0000256" key="4">
    <source>
        <dbReference type="ARBA" id="ARBA00022679"/>
    </source>
</evidence>
<dbReference type="PANTHER" id="PTHR10462:SF53">
    <property type="entry name" value="HISTO-BLOOD GROUP ABO SYSTEM TRANSFERASE 1-LIKE"/>
    <property type="match status" value="1"/>
</dbReference>
<evidence type="ECO:0000313" key="5">
    <source>
        <dbReference type="EMBL" id="KKP66106.1"/>
    </source>
</evidence>
<dbReference type="Pfam" id="PF03414">
    <property type="entry name" value="Glyco_transf_6"/>
    <property type="match status" value="1"/>
</dbReference>
<keyword evidence="3" id="KW-0328">Glycosyltransferase</keyword>
<dbReference type="GO" id="GO:0005975">
    <property type="term" value="P:carbohydrate metabolic process"/>
    <property type="evidence" value="ECO:0007669"/>
    <property type="project" value="InterPro"/>
</dbReference>
<proteinExistence type="inferred from homology"/>
<dbReference type="InterPro" id="IPR048174">
    <property type="entry name" value="WbnI-like"/>
</dbReference>
<comment type="caution">
    <text evidence="5">The sequence shown here is derived from an EMBL/GenBank/DDBJ whole genome shotgun (WGS) entry which is preliminary data.</text>
</comment>
<dbReference type="PATRIC" id="fig|1618761.3.peg.572"/>
<dbReference type="SUPFAM" id="SSF53448">
    <property type="entry name" value="Nucleotide-diphospho-sugar transferases"/>
    <property type="match status" value="2"/>
</dbReference>
<dbReference type="GO" id="GO:0016020">
    <property type="term" value="C:membrane"/>
    <property type="evidence" value="ECO:0007669"/>
    <property type="project" value="InterPro"/>
</dbReference>
<dbReference type="Proteomes" id="UP000034952">
    <property type="component" value="Unassembled WGS sequence"/>
</dbReference>
<comment type="cofactor">
    <cofactor evidence="1">
        <name>Mn(2+)</name>
        <dbReference type="ChEBI" id="CHEBI:29035"/>
    </cofactor>
</comment>
<dbReference type="AlphaFoldDB" id="A0A0G0BR68"/>
<dbReference type="GO" id="GO:0016758">
    <property type="term" value="F:hexosyltransferase activity"/>
    <property type="evidence" value="ECO:0007669"/>
    <property type="project" value="InterPro"/>
</dbReference>
<reference evidence="5 6" key="1">
    <citation type="journal article" date="2015" name="Nature">
        <title>rRNA introns, odd ribosomes, and small enigmatic genomes across a large radiation of phyla.</title>
        <authorList>
            <person name="Brown C.T."/>
            <person name="Hug L.A."/>
            <person name="Thomas B.C."/>
            <person name="Sharon I."/>
            <person name="Castelle C.J."/>
            <person name="Singh A."/>
            <person name="Wilkins M.J."/>
            <person name="Williams K.H."/>
            <person name="Banfield J.F."/>
        </authorList>
    </citation>
    <scope>NUCLEOTIDE SEQUENCE [LARGE SCALE GENOMIC DNA]</scope>
</reference>
<evidence type="ECO:0000256" key="1">
    <source>
        <dbReference type="ARBA" id="ARBA00001936"/>
    </source>
</evidence>
<evidence type="ECO:0000313" key="6">
    <source>
        <dbReference type="Proteomes" id="UP000034952"/>
    </source>
</evidence>
<evidence type="ECO:0000256" key="2">
    <source>
        <dbReference type="ARBA" id="ARBA00010413"/>
    </source>
</evidence>
<gene>
    <name evidence="5" type="ORF">UR64_C0012G0003</name>
</gene>
<sequence>MRIGILYICTGKYSIFWKDFYLSMEERFITDSEKYYFVFTDSAELDFEKENPRVHRIYQENLGWPENTLMRFHVFLNKEKELEDMNYLFFFNANLIVLEKITADNFLPNENENLVATLHPGFYNKNRKKFTYENNKKSTAFISKDQGQYYFAGGLNGGKTTNFIEAMKVMRDNVDIDKKNNIIAKWHDESHWNRYVLNRTDVKILPPSYLYPEGWPLPFNPIILIRDKNKYGGHAILRSIKVNKFKVHFLKMKKIFHKFYNKYLEFKMVLFEFKKPTYSNLNKFNLKNTKFILITIAFNNVEIIKFQNEKVMENLKDDFSHIIVDNSSTKNVSGEIFKYCKINNIPYVKLPNNTFEKSPSKSHGKALNWAYRNIINKYEPAYFGFIDHDIIPFKETSITNYIKNGAWGLIQEREEKWYLWPGFCFFKFAEVRKYKMNFMPYRGLDTGGSNYHSLYKNINKNNILKIRQTYFDLDKNEKVTKFDTSENIVEVLDDWVHIMRTSNWNNQVSSKNSKFNEIIYIIKEKF</sequence>
<organism evidence="5 6">
    <name type="scientific">Candidatus Nomurabacteria bacterium GW2011_GWE1_35_16</name>
    <dbReference type="NCBI Taxonomy" id="1618761"/>
    <lineage>
        <taxon>Bacteria</taxon>
        <taxon>Candidatus Nomuraibacteriota</taxon>
    </lineage>
</organism>
<evidence type="ECO:0000256" key="3">
    <source>
        <dbReference type="ARBA" id="ARBA00022676"/>
    </source>
</evidence>
<dbReference type="PANTHER" id="PTHR10462">
    <property type="entry name" value="GLYCOSYLTRANSFERASE-RELATED"/>
    <property type="match status" value="1"/>
</dbReference>
<dbReference type="InterPro" id="IPR005076">
    <property type="entry name" value="Glyco_trans_6"/>
</dbReference>
<comment type="similarity">
    <text evidence="2">Belongs to the glycosyltransferase 6 family.</text>
</comment>
<dbReference type="EMBL" id="LBPY01000012">
    <property type="protein sequence ID" value="KKP66106.1"/>
    <property type="molecule type" value="Genomic_DNA"/>
</dbReference>